<reference evidence="2" key="1">
    <citation type="submission" date="2018-05" db="EMBL/GenBank/DDBJ databases">
        <authorList>
            <person name="Lanie J.A."/>
            <person name="Ng W.-L."/>
            <person name="Kazmierczak K.M."/>
            <person name="Andrzejewski T.M."/>
            <person name="Davidsen T.M."/>
            <person name="Wayne K.J."/>
            <person name="Tettelin H."/>
            <person name="Glass J.I."/>
            <person name="Rusch D."/>
            <person name="Podicherti R."/>
            <person name="Tsui H.-C.T."/>
            <person name="Winkler M.E."/>
        </authorList>
    </citation>
    <scope>NUCLEOTIDE SEQUENCE</scope>
</reference>
<dbReference type="Pfam" id="PF01370">
    <property type="entry name" value="Epimerase"/>
    <property type="match status" value="1"/>
</dbReference>
<name>A0A382SNL2_9ZZZZ</name>
<dbReference type="InterPro" id="IPR036291">
    <property type="entry name" value="NAD(P)-bd_dom_sf"/>
</dbReference>
<proteinExistence type="predicted"/>
<feature type="non-terminal residue" evidence="2">
    <location>
        <position position="42"/>
    </location>
</feature>
<dbReference type="AlphaFoldDB" id="A0A382SNL2"/>
<dbReference type="EMBL" id="UINC01130446">
    <property type="protein sequence ID" value="SVD11514.1"/>
    <property type="molecule type" value="Genomic_DNA"/>
</dbReference>
<accession>A0A382SNL2</accession>
<feature type="domain" description="NAD-dependent epimerase/dehydratase" evidence="1">
    <location>
        <begin position="3"/>
        <end position="31"/>
    </location>
</feature>
<dbReference type="SUPFAM" id="SSF51735">
    <property type="entry name" value="NAD(P)-binding Rossmann-fold domains"/>
    <property type="match status" value="1"/>
</dbReference>
<protein>
    <recommendedName>
        <fullName evidence="1">NAD-dependent epimerase/dehydratase domain-containing protein</fullName>
    </recommendedName>
</protein>
<gene>
    <name evidence="2" type="ORF">METZ01_LOCUS364368</name>
</gene>
<dbReference type="InterPro" id="IPR001509">
    <property type="entry name" value="Epimerase_deHydtase"/>
</dbReference>
<evidence type="ECO:0000313" key="2">
    <source>
        <dbReference type="EMBL" id="SVD11514.1"/>
    </source>
</evidence>
<dbReference type="Gene3D" id="3.40.50.720">
    <property type="entry name" value="NAD(P)-binding Rossmann-like Domain"/>
    <property type="match status" value="1"/>
</dbReference>
<evidence type="ECO:0000259" key="1">
    <source>
        <dbReference type="Pfam" id="PF01370"/>
    </source>
</evidence>
<sequence>MNIFVTGGAGYVGAVLVPLLLKKGYKVTVLDLMIYGREVLKD</sequence>
<organism evidence="2">
    <name type="scientific">marine metagenome</name>
    <dbReference type="NCBI Taxonomy" id="408172"/>
    <lineage>
        <taxon>unclassified sequences</taxon>
        <taxon>metagenomes</taxon>
        <taxon>ecological metagenomes</taxon>
    </lineage>
</organism>